<dbReference type="EC" id="1.13.11.20" evidence="2 9"/>
<dbReference type="CDD" id="cd10548">
    <property type="entry name" value="cupin_CDO"/>
    <property type="match status" value="1"/>
</dbReference>
<keyword evidence="3 8" id="KW-0479">Metal-binding</keyword>
<organism evidence="11 12">
    <name type="scientific">Physocladia obscura</name>
    <dbReference type="NCBI Taxonomy" id="109957"/>
    <lineage>
        <taxon>Eukaryota</taxon>
        <taxon>Fungi</taxon>
        <taxon>Fungi incertae sedis</taxon>
        <taxon>Chytridiomycota</taxon>
        <taxon>Chytridiomycota incertae sedis</taxon>
        <taxon>Chytridiomycetes</taxon>
        <taxon>Chytridiales</taxon>
        <taxon>Chytriomycetaceae</taxon>
        <taxon>Physocladia</taxon>
    </lineage>
</organism>
<dbReference type="Gene3D" id="2.60.120.10">
    <property type="entry name" value="Jelly Rolls"/>
    <property type="match status" value="1"/>
</dbReference>
<evidence type="ECO:0000256" key="7">
    <source>
        <dbReference type="PIRSR" id="PIRSR610300-50"/>
    </source>
</evidence>
<dbReference type="InterPro" id="IPR010300">
    <property type="entry name" value="CDO_1"/>
</dbReference>
<evidence type="ECO:0000313" key="11">
    <source>
        <dbReference type="EMBL" id="KAJ3140067.1"/>
    </source>
</evidence>
<comment type="cofactor">
    <cofactor evidence="9">
        <name>Fe cation</name>
        <dbReference type="ChEBI" id="CHEBI:24875"/>
    </cofactor>
    <text evidence="9">Binds 1 Fe cation per subunit.</text>
</comment>
<accession>A0AAD5XM93</accession>
<evidence type="ECO:0000256" key="5">
    <source>
        <dbReference type="ARBA" id="ARBA00023002"/>
    </source>
</evidence>
<sequence>MALSPSQETLGAEAETETQSQSDNCKQSGPQTLAELVTFLHAELGSKGLHEMHTIDIARVQAAMGACASDIAQWRQYRHFDSGRYTRNLVDAGNGRFNLMILCWPAGVASPIHDHAGSHCLMKIMEGELKETRYAWPQNSSPSQQAATPPLPLIPNSLLPSITAQSAPITANTSEVSTMSIIKETTIAVEEVAYIHDKIGLHRISNPTSSDSVSLHLYCPPYETCKTFEEKTSKCRGSGRAVFYSEGGILKKNFGK</sequence>
<evidence type="ECO:0000256" key="6">
    <source>
        <dbReference type="ARBA" id="ARBA00023004"/>
    </source>
</evidence>
<keyword evidence="6 8" id="KW-0408">Iron</keyword>
<name>A0AAD5XM93_9FUNG</name>
<feature type="binding site" evidence="8">
    <location>
        <position position="202"/>
    </location>
    <ligand>
        <name>Fe cation</name>
        <dbReference type="ChEBI" id="CHEBI:24875"/>
        <note>catalytic</note>
    </ligand>
</feature>
<evidence type="ECO:0000256" key="10">
    <source>
        <dbReference type="SAM" id="MobiDB-lite"/>
    </source>
</evidence>
<reference evidence="11" key="1">
    <citation type="submission" date="2020-05" db="EMBL/GenBank/DDBJ databases">
        <title>Phylogenomic resolution of chytrid fungi.</title>
        <authorList>
            <person name="Stajich J.E."/>
            <person name="Amses K."/>
            <person name="Simmons R."/>
            <person name="Seto K."/>
            <person name="Myers J."/>
            <person name="Bonds A."/>
            <person name="Quandt C.A."/>
            <person name="Barry K."/>
            <person name="Liu P."/>
            <person name="Grigoriev I."/>
            <person name="Longcore J.E."/>
            <person name="James T.Y."/>
        </authorList>
    </citation>
    <scope>NUCLEOTIDE SEQUENCE</scope>
    <source>
        <strain evidence="11">JEL0513</strain>
    </source>
</reference>
<gene>
    <name evidence="11" type="ORF">HK100_010810</name>
</gene>
<feature type="binding site" evidence="8">
    <location>
        <position position="113"/>
    </location>
    <ligand>
        <name>Fe cation</name>
        <dbReference type="ChEBI" id="CHEBI:24875"/>
        <note>catalytic</note>
    </ligand>
</feature>
<evidence type="ECO:0000256" key="8">
    <source>
        <dbReference type="PIRSR" id="PIRSR610300-51"/>
    </source>
</evidence>
<dbReference type="Pfam" id="PF05995">
    <property type="entry name" value="CDO_I"/>
    <property type="match status" value="2"/>
</dbReference>
<feature type="cross-link" description="3'-(S-cysteinyl)-tyrosine (Cys-Tyr)" evidence="7">
    <location>
        <begin position="120"/>
        <end position="218"/>
    </location>
</feature>
<dbReference type="GO" id="GO:0008198">
    <property type="term" value="F:ferrous iron binding"/>
    <property type="evidence" value="ECO:0007669"/>
    <property type="project" value="TreeGrafter"/>
</dbReference>
<keyword evidence="4 9" id="KW-0223">Dioxygenase</keyword>
<dbReference type="PANTHER" id="PTHR12918">
    <property type="entry name" value="CYSTEINE DIOXYGENASE"/>
    <property type="match status" value="1"/>
</dbReference>
<proteinExistence type="inferred from homology"/>
<evidence type="ECO:0000256" key="3">
    <source>
        <dbReference type="ARBA" id="ARBA00022723"/>
    </source>
</evidence>
<comment type="similarity">
    <text evidence="1 9">Belongs to the cysteine dioxygenase family.</text>
</comment>
<dbReference type="GO" id="GO:0019448">
    <property type="term" value="P:L-cysteine catabolic process"/>
    <property type="evidence" value="ECO:0007669"/>
    <property type="project" value="TreeGrafter"/>
</dbReference>
<evidence type="ECO:0000256" key="2">
    <source>
        <dbReference type="ARBA" id="ARBA00013133"/>
    </source>
</evidence>
<comment type="caution">
    <text evidence="11">The sequence shown here is derived from an EMBL/GenBank/DDBJ whole genome shotgun (WGS) entry which is preliminary data.</text>
</comment>
<keyword evidence="5 9" id="KW-0560">Oxidoreductase</keyword>
<dbReference type="AlphaFoldDB" id="A0AAD5XM93"/>
<dbReference type="GO" id="GO:0017172">
    <property type="term" value="F:cysteine dioxygenase activity"/>
    <property type="evidence" value="ECO:0007669"/>
    <property type="project" value="UniProtKB-UniRule"/>
</dbReference>
<dbReference type="EMBL" id="JADGJH010000061">
    <property type="protein sequence ID" value="KAJ3140067.1"/>
    <property type="molecule type" value="Genomic_DNA"/>
</dbReference>
<feature type="compositionally biased region" description="Polar residues" evidence="10">
    <location>
        <begin position="17"/>
        <end position="28"/>
    </location>
</feature>
<feature type="binding site" evidence="8">
    <location>
        <position position="115"/>
    </location>
    <ligand>
        <name>Fe cation</name>
        <dbReference type="ChEBI" id="CHEBI:24875"/>
        <note>catalytic</note>
    </ligand>
</feature>
<evidence type="ECO:0000256" key="4">
    <source>
        <dbReference type="ARBA" id="ARBA00022964"/>
    </source>
</evidence>
<keyword evidence="12" id="KW-1185">Reference proteome</keyword>
<dbReference type="InterPro" id="IPR014710">
    <property type="entry name" value="RmlC-like_jellyroll"/>
</dbReference>
<protein>
    <recommendedName>
        <fullName evidence="2 9">Cysteine dioxygenase</fullName>
        <ecNumber evidence="2 9">1.13.11.20</ecNumber>
    </recommendedName>
</protein>
<dbReference type="PANTHER" id="PTHR12918:SF1">
    <property type="entry name" value="CYSTEINE DIOXYGENASE TYPE 1"/>
    <property type="match status" value="1"/>
</dbReference>
<feature type="region of interest" description="Disordered" evidence="10">
    <location>
        <begin position="1"/>
        <end position="28"/>
    </location>
</feature>
<comment type="catalytic activity">
    <reaction evidence="9">
        <text>L-cysteine + O2 = 3-sulfino-L-alanine + H(+)</text>
        <dbReference type="Rhea" id="RHEA:20441"/>
        <dbReference type="ChEBI" id="CHEBI:15378"/>
        <dbReference type="ChEBI" id="CHEBI:15379"/>
        <dbReference type="ChEBI" id="CHEBI:35235"/>
        <dbReference type="ChEBI" id="CHEBI:61085"/>
        <dbReference type="EC" id="1.13.11.20"/>
    </reaction>
</comment>
<dbReference type="InterPro" id="IPR011051">
    <property type="entry name" value="RmlC_Cupin_sf"/>
</dbReference>
<evidence type="ECO:0000256" key="9">
    <source>
        <dbReference type="RuleBase" id="RU366010"/>
    </source>
</evidence>
<evidence type="ECO:0000313" key="12">
    <source>
        <dbReference type="Proteomes" id="UP001211907"/>
    </source>
</evidence>
<dbReference type="Proteomes" id="UP001211907">
    <property type="component" value="Unassembled WGS sequence"/>
</dbReference>
<keyword evidence="7" id="KW-0883">Thioether bond</keyword>
<evidence type="ECO:0000256" key="1">
    <source>
        <dbReference type="ARBA" id="ARBA00006622"/>
    </source>
</evidence>
<dbReference type="SUPFAM" id="SSF51182">
    <property type="entry name" value="RmlC-like cupins"/>
    <property type="match status" value="1"/>
</dbReference>